<protein>
    <recommendedName>
        <fullName evidence="13">DNA 3'-5' helicase</fullName>
        <ecNumber evidence="13">5.6.2.4</ecNumber>
    </recommendedName>
</protein>
<dbReference type="InterPro" id="IPR014016">
    <property type="entry name" value="UvrD-like_ATP-bd"/>
</dbReference>
<evidence type="ECO:0000256" key="16">
    <source>
        <dbReference type="SAM" id="MobiDB-lite"/>
    </source>
</evidence>
<keyword evidence="9" id="KW-0238">DNA-binding</keyword>
<feature type="domain" description="UvrD-like helicase C-terminal" evidence="18">
    <location>
        <begin position="320"/>
        <end position="625"/>
    </location>
</feature>
<evidence type="ECO:0000256" key="13">
    <source>
        <dbReference type="ARBA" id="ARBA00034808"/>
    </source>
</evidence>
<evidence type="ECO:0000256" key="9">
    <source>
        <dbReference type="ARBA" id="ARBA00023125"/>
    </source>
</evidence>
<evidence type="ECO:0000259" key="18">
    <source>
        <dbReference type="PROSITE" id="PS51217"/>
    </source>
</evidence>
<dbReference type="PROSITE" id="PS51217">
    <property type="entry name" value="UVRD_HELICASE_CTER"/>
    <property type="match status" value="1"/>
</dbReference>
<evidence type="ECO:0000256" key="1">
    <source>
        <dbReference type="ARBA" id="ARBA00009922"/>
    </source>
</evidence>
<evidence type="ECO:0000256" key="7">
    <source>
        <dbReference type="ARBA" id="ARBA00022839"/>
    </source>
</evidence>
<keyword evidence="10" id="KW-0234">DNA repair</keyword>
<comment type="catalytic activity">
    <reaction evidence="12">
        <text>Couples ATP hydrolysis with the unwinding of duplex DNA by translocating in the 3'-5' direction.</text>
        <dbReference type="EC" id="5.6.2.4"/>
    </reaction>
</comment>
<evidence type="ECO:0000256" key="3">
    <source>
        <dbReference type="ARBA" id="ARBA00022741"/>
    </source>
</evidence>
<dbReference type="InterPro" id="IPR027417">
    <property type="entry name" value="P-loop_NTPase"/>
</dbReference>
<comment type="caution">
    <text evidence="19">The sequence shown here is derived from an EMBL/GenBank/DDBJ whole genome shotgun (WGS) entry which is preliminary data.</text>
</comment>
<dbReference type="SUPFAM" id="SSF52980">
    <property type="entry name" value="Restriction endonuclease-like"/>
    <property type="match status" value="1"/>
</dbReference>
<keyword evidence="5 15" id="KW-0378">Hydrolase</keyword>
<organism evidence="19 20">
    <name type="scientific">Sinomonas terrae</name>
    <dbReference type="NCBI Taxonomy" id="2908838"/>
    <lineage>
        <taxon>Bacteria</taxon>
        <taxon>Bacillati</taxon>
        <taxon>Actinomycetota</taxon>
        <taxon>Actinomycetes</taxon>
        <taxon>Micrococcales</taxon>
        <taxon>Micrococcaceae</taxon>
        <taxon>Sinomonas</taxon>
    </lineage>
</organism>
<keyword evidence="7" id="KW-0269">Exonuclease</keyword>
<evidence type="ECO:0000313" key="20">
    <source>
        <dbReference type="Proteomes" id="UP001202922"/>
    </source>
</evidence>
<dbReference type="PROSITE" id="PS51198">
    <property type="entry name" value="UVRD_HELICASE_ATP_BIND"/>
    <property type="match status" value="1"/>
</dbReference>
<dbReference type="GO" id="GO:0004386">
    <property type="term" value="F:helicase activity"/>
    <property type="evidence" value="ECO:0007669"/>
    <property type="project" value="UniProtKB-KW"/>
</dbReference>
<evidence type="ECO:0000256" key="8">
    <source>
        <dbReference type="ARBA" id="ARBA00022840"/>
    </source>
</evidence>
<evidence type="ECO:0000256" key="4">
    <source>
        <dbReference type="ARBA" id="ARBA00022763"/>
    </source>
</evidence>
<feature type="region of interest" description="Disordered" evidence="16">
    <location>
        <begin position="1"/>
        <end position="21"/>
    </location>
</feature>
<dbReference type="RefSeq" id="WP_241052927.1">
    <property type="nucleotide sequence ID" value="NZ_JAKZBV010000001.1"/>
</dbReference>
<dbReference type="Gene3D" id="3.90.320.10">
    <property type="match status" value="1"/>
</dbReference>
<evidence type="ECO:0000256" key="2">
    <source>
        <dbReference type="ARBA" id="ARBA00022722"/>
    </source>
</evidence>
<feature type="binding site" evidence="15">
    <location>
        <begin position="40"/>
        <end position="47"/>
    </location>
    <ligand>
        <name>ATP</name>
        <dbReference type="ChEBI" id="CHEBI:30616"/>
    </ligand>
</feature>
<keyword evidence="11" id="KW-0413">Isomerase</keyword>
<comment type="similarity">
    <text evidence="1">Belongs to the helicase family. UvrD subfamily.</text>
</comment>
<keyword evidence="6 15" id="KW-0347">Helicase</keyword>
<evidence type="ECO:0000313" key="19">
    <source>
        <dbReference type="EMBL" id="MCH6469581.1"/>
    </source>
</evidence>
<keyword evidence="4" id="KW-0227">DNA damage</keyword>
<dbReference type="Proteomes" id="UP001202922">
    <property type="component" value="Unassembled WGS sequence"/>
</dbReference>
<evidence type="ECO:0000256" key="12">
    <source>
        <dbReference type="ARBA" id="ARBA00034617"/>
    </source>
</evidence>
<keyword evidence="20" id="KW-1185">Reference proteome</keyword>
<evidence type="ECO:0000256" key="10">
    <source>
        <dbReference type="ARBA" id="ARBA00023204"/>
    </source>
</evidence>
<proteinExistence type="inferred from homology"/>
<dbReference type="Gene3D" id="1.10.10.160">
    <property type="match status" value="1"/>
</dbReference>
<sequence length="1054" mass="114194">MTLRLLPPLSPAESRAWSPSHDQQAVLDVRQGSGPLLVWGAPGTGKSRVLVEAAALRVERDGVDPGQVLLLAPSRAASARLRDSFTARLNRSLSSPPARTWQSYAFDLIRRARAEGRLDWLPRTPRLLSGAEQDLIVKELLEGHRSMGSGPRWPRSVQGALATRGFRHEVRELFDRVTEYGTTARELAELGRRVERPEWEAAAELYREYRDVLELRMPEAFDPAGIITSARQILLDDPDLLDAERKRLSLLVVDDVQESNPAVLELLAVLGSGRDVIAAAAPDVVVQGFRGARPDLVPKLRDLLGSVVEVALSTSHRLTPTVAAAWQNVAGRISAVPGGQAARRLDHAALIEPASGVEAHVMPSALHELRYLAHRIQEARLLGGVGYGEMAVMVRSGVKLAQVQRFLATQGIPVKVPVAETAVRDEAAVRPLLTAYRVILDPTELTAETAVELLGSRIGGASALELRRLRQSLRQLELSSGGGRASDALLVEALEAPGSLAELGVEGQAARRIARMLERGRAAASEAGATAETVLWALWDAAGLSQRWYTVALGGGPVGLRADRDLDALMALFHTAERYVDRLPGASPAQFLDYLVEQEIPMDTLAPRAQADDAVEVLTPASAAGREWRFVVVAGLQDGVWPNNRLRGELLGSATFTDCLELGPLDAMLVTPRTRLLDIRYDELRMFSAAVSRASERLVCTGVRSEDEIPSPFLDLIDPLSDRVSLRPYTDVPRTLGLRPLVAELRQTAEAGSRDAGQAAELLARLARAGVTGAHPEDWYGLAPLTSSEPVVPQDQPIRVSPSKVEIATKNPLDWFVSAAGGEAATDFARSLGTLVHSIAQERPTGTAEDYVADLERRWPTLGQPNMWEGRREHSRATAMLKKLAQYVRSSQRGLVDVEADFEAPLARLSSSLVAERTVIRGQVDRLERDEEGRLVVVDLKTGRSKPRAADVPRHAQLATYQVAIAAGAFSEGSESGTGGAELVQLGDTAQNVSIQQQPPIEEPGWAVELIERAAESMSGATFETRHEPGAGRGHGCRLPEICPLCSRGRQVTE</sequence>
<accession>A0ABS9TYR2</accession>
<dbReference type="InterPro" id="IPR013986">
    <property type="entry name" value="DExx_box_DNA_helicase_dom_sf"/>
</dbReference>
<evidence type="ECO:0000256" key="11">
    <source>
        <dbReference type="ARBA" id="ARBA00023235"/>
    </source>
</evidence>
<evidence type="ECO:0000256" key="14">
    <source>
        <dbReference type="ARBA" id="ARBA00048988"/>
    </source>
</evidence>
<evidence type="ECO:0000256" key="15">
    <source>
        <dbReference type="PROSITE-ProRule" id="PRU00560"/>
    </source>
</evidence>
<dbReference type="SUPFAM" id="SSF52540">
    <property type="entry name" value="P-loop containing nucleoside triphosphate hydrolases"/>
    <property type="match status" value="1"/>
</dbReference>
<dbReference type="InterPro" id="IPR011604">
    <property type="entry name" value="PDDEXK-like_dom_sf"/>
</dbReference>
<dbReference type="EMBL" id="JAKZBV010000001">
    <property type="protein sequence ID" value="MCH6469581.1"/>
    <property type="molecule type" value="Genomic_DNA"/>
</dbReference>
<dbReference type="Pfam" id="PF12705">
    <property type="entry name" value="PDDEXK_1"/>
    <property type="match status" value="1"/>
</dbReference>
<evidence type="ECO:0000259" key="17">
    <source>
        <dbReference type="PROSITE" id="PS51198"/>
    </source>
</evidence>
<dbReference type="InterPro" id="IPR038726">
    <property type="entry name" value="PDDEXK_AddAB-type"/>
</dbReference>
<dbReference type="Gene3D" id="3.40.50.300">
    <property type="entry name" value="P-loop containing nucleotide triphosphate hydrolases"/>
    <property type="match status" value="3"/>
</dbReference>
<keyword evidence="2" id="KW-0540">Nuclease</keyword>
<feature type="domain" description="UvrD-like helicase ATP-binding" evidence="17">
    <location>
        <begin position="19"/>
        <end position="319"/>
    </location>
</feature>
<gene>
    <name evidence="19" type="ORF">L0M17_06160</name>
</gene>
<evidence type="ECO:0000256" key="6">
    <source>
        <dbReference type="ARBA" id="ARBA00022806"/>
    </source>
</evidence>
<dbReference type="InterPro" id="IPR014017">
    <property type="entry name" value="DNA_helicase_UvrD-like_C"/>
</dbReference>
<name>A0ABS9TYR2_9MICC</name>
<dbReference type="PANTHER" id="PTHR11070:SF59">
    <property type="entry name" value="DNA 3'-5' HELICASE"/>
    <property type="match status" value="1"/>
</dbReference>
<keyword evidence="8 15" id="KW-0067">ATP-binding</keyword>
<dbReference type="PANTHER" id="PTHR11070">
    <property type="entry name" value="UVRD / RECB / PCRA DNA HELICASE FAMILY MEMBER"/>
    <property type="match status" value="1"/>
</dbReference>
<keyword evidence="3 15" id="KW-0547">Nucleotide-binding</keyword>
<reference evidence="19 20" key="1">
    <citation type="submission" date="2022-03" db="EMBL/GenBank/DDBJ databases">
        <title>Sinomonas sp. isolated from a soil.</title>
        <authorList>
            <person name="Han J."/>
            <person name="Kim D.-U."/>
        </authorList>
    </citation>
    <scope>NUCLEOTIDE SEQUENCE [LARGE SCALE GENOMIC DNA]</scope>
    <source>
        <strain evidence="19 20">5-5</strain>
    </source>
</reference>
<dbReference type="InterPro" id="IPR000212">
    <property type="entry name" value="DNA_helicase_UvrD/REP"/>
</dbReference>
<comment type="catalytic activity">
    <reaction evidence="14">
        <text>ATP + H2O = ADP + phosphate + H(+)</text>
        <dbReference type="Rhea" id="RHEA:13065"/>
        <dbReference type="ChEBI" id="CHEBI:15377"/>
        <dbReference type="ChEBI" id="CHEBI:15378"/>
        <dbReference type="ChEBI" id="CHEBI:30616"/>
        <dbReference type="ChEBI" id="CHEBI:43474"/>
        <dbReference type="ChEBI" id="CHEBI:456216"/>
        <dbReference type="EC" id="5.6.2.4"/>
    </reaction>
</comment>
<dbReference type="EC" id="5.6.2.4" evidence="13"/>
<dbReference type="Pfam" id="PF00580">
    <property type="entry name" value="UvrD-helicase"/>
    <property type="match status" value="1"/>
</dbReference>
<dbReference type="InterPro" id="IPR011335">
    <property type="entry name" value="Restrct_endonuc-II-like"/>
</dbReference>
<evidence type="ECO:0000256" key="5">
    <source>
        <dbReference type="ARBA" id="ARBA00022801"/>
    </source>
</evidence>